<evidence type="ECO:0000313" key="11">
    <source>
        <dbReference type="EMBL" id="CAI9772089.1"/>
    </source>
</evidence>
<evidence type="ECO:0000256" key="7">
    <source>
        <dbReference type="ARBA" id="ARBA00022912"/>
    </source>
</evidence>
<keyword evidence="5 9" id="KW-0378">Hydrolase</keyword>
<feature type="domain" description="PPM-type phosphatase" evidence="10">
    <location>
        <begin position="73"/>
        <end position="346"/>
    </location>
</feature>
<keyword evidence="6" id="KW-0460">Magnesium</keyword>
<keyword evidence="12" id="KW-1185">Reference proteome</keyword>
<keyword evidence="7 9" id="KW-0904">Protein phosphatase</keyword>
<gene>
    <name evidence="11" type="ORF">FPE_LOCUS19519</name>
</gene>
<dbReference type="SMART" id="SM00331">
    <property type="entry name" value="PP2C_SIG"/>
    <property type="match status" value="1"/>
</dbReference>
<keyword evidence="4" id="KW-0479">Metal-binding</keyword>
<dbReference type="InterPro" id="IPR001932">
    <property type="entry name" value="PPM-type_phosphatase-like_dom"/>
</dbReference>
<dbReference type="AlphaFoldDB" id="A0AAD2E029"/>
<evidence type="ECO:0000256" key="1">
    <source>
        <dbReference type="ARBA" id="ARBA00001936"/>
    </source>
</evidence>
<evidence type="ECO:0000256" key="3">
    <source>
        <dbReference type="ARBA" id="ARBA00013081"/>
    </source>
</evidence>
<sequence>MTVESGTASASHAKKARKARLRRLKIRRLRSIRLESEFNPCSESQSTTSTSYVEDISASGGERKLESLASGLRYGYISVLGRRRTMEDAITVAPRWMAGTDYAFFAVYDGHGGSTVAEKCSKKLHKYLEKHIEMEKKLPQGKEFDWKKVMGECFRSMDNEVLEEGGRGGGGETAEWRKVGSTAVVVLVGKEGLVVANCGDSRAVLSRGGVAVPLSCDHKPDRQDEKGRIEAAGGRILNWNGWRVEGILATSRSLGNYCLRPFVIFEPEVNVQKRIGSDDFLIIATDGLWEVVYNEVACQVVRKCLRRNRSQYSHRGGSTTEAATILAELAIAKGSRDNISIIVVQLK</sequence>
<dbReference type="GO" id="GO:0046872">
    <property type="term" value="F:metal ion binding"/>
    <property type="evidence" value="ECO:0007669"/>
    <property type="project" value="UniProtKB-KW"/>
</dbReference>
<evidence type="ECO:0000256" key="9">
    <source>
        <dbReference type="RuleBase" id="RU003465"/>
    </source>
</evidence>
<dbReference type="PANTHER" id="PTHR47992">
    <property type="entry name" value="PROTEIN PHOSPHATASE"/>
    <property type="match status" value="1"/>
</dbReference>
<proteinExistence type="inferred from homology"/>
<accession>A0AAD2E029</accession>
<comment type="cofactor">
    <cofactor evidence="1">
        <name>Mn(2+)</name>
        <dbReference type="ChEBI" id="CHEBI:29035"/>
    </cofactor>
</comment>
<name>A0AAD2E029_9LAMI</name>
<dbReference type="FunFam" id="3.60.40.10:FF:000291">
    <property type="entry name" value="Protein phosphatase 2C 50"/>
    <property type="match status" value="1"/>
</dbReference>
<dbReference type="Proteomes" id="UP000834106">
    <property type="component" value="Chromosome 12"/>
</dbReference>
<organism evidence="11 12">
    <name type="scientific">Fraxinus pennsylvanica</name>
    <dbReference type="NCBI Taxonomy" id="56036"/>
    <lineage>
        <taxon>Eukaryota</taxon>
        <taxon>Viridiplantae</taxon>
        <taxon>Streptophyta</taxon>
        <taxon>Embryophyta</taxon>
        <taxon>Tracheophyta</taxon>
        <taxon>Spermatophyta</taxon>
        <taxon>Magnoliopsida</taxon>
        <taxon>eudicotyledons</taxon>
        <taxon>Gunneridae</taxon>
        <taxon>Pentapetalae</taxon>
        <taxon>asterids</taxon>
        <taxon>lamiids</taxon>
        <taxon>Lamiales</taxon>
        <taxon>Oleaceae</taxon>
        <taxon>Oleeae</taxon>
        <taxon>Fraxinus</taxon>
    </lineage>
</organism>
<evidence type="ECO:0000259" key="10">
    <source>
        <dbReference type="PROSITE" id="PS51746"/>
    </source>
</evidence>
<dbReference type="GO" id="GO:0004722">
    <property type="term" value="F:protein serine/threonine phosphatase activity"/>
    <property type="evidence" value="ECO:0007669"/>
    <property type="project" value="UniProtKB-EC"/>
</dbReference>
<evidence type="ECO:0000313" key="12">
    <source>
        <dbReference type="Proteomes" id="UP000834106"/>
    </source>
</evidence>
<comment type="similarity">
    <text evidence="9">Belongs to the PP2C family.</text>
</comment>
<keyword evidence="8" id="KW-0464">Manganese</keyword>
<dbReference type="InterPro" id="IPR036457">
    <property type="entry name" value="PPM-type-like_dom_sf"/>
</dbReference>
<dbReference type="SUPFAM" id="SSF81606">
    <property type="entry name" value="PP2C-like"/>
    <property type="match status" value="1"/>
</dbReference>
<dbReference type="Gene3D" id="3.60.40.10">
    <property type="entry name" value="PPM-type phosphatase domain"/>
    <property type="match status" value="1"/>
</dbReference>
<dbReference type="EC" id="3.1.3.16" evidence="3"/>
<dbReference type="PROSITE" id="PS01032">
    <property type="entry name" value="PPM_1"/>
    <property type="match status" value="1"/>
</dbReference>
<comment type="cofactor">
    <cofactor evidence="2">
        <name>Mg(2+)</name>
        <dbReference type="ChEBI" id="CHEBI:18420"/>
    </cofactor>
</comment>
<dbReference type="PROSITE" id="PS51746">
    <property type="entry name" value="PPM_2"/>
    <property type="match status" value="1"/>
</dbReference>
<protein>
    <recommendedName>
        <fullName evidence="3">protein-serine/threonine phosphatase</fullName>
        <ecNumber evidence="3">3.1.3.16</ecNumber>
    </recommendedName>
</protein>
<dbReference type="InterPro" id="IPR015655">
    <property type="entry name" value="PP2C"/>
</dbReference>
<evidence type="ECO:0000256" key="8">
    <source>
        <dbReference type="ARBA" id="ARBA00023211"/>
    </source>
</evidence>
<evidence type="ECO:0000256" key="2">
    <source>
        <dbReference type="ARBA" id="ARBA00001946"/>
    </source>
</evidence>
<dbReference type="CDD" id="cd00143">
    <property type="entry name" value="PP2Cc"/>
    <property type="match status" value="1"/>
</dbReference>
<evidence type="ECO:0000256" key="6">
    <source>
        <dbReference type="ARBA" id="ARBA00022842"/>
    </source>
</evidence>
<dbReference type="InterPro" id="IPR000222">
    <property type="entry name" value="PP2C_BS"/>
</dbReference>
<dbReference type="EMBL" id="OU503047">
    <property type="protein sequence ID" value="CAI9772089.1"/>
    <property type="molecule type" value="Genomic_DNA"/>
</dbReference>
<dbReference type="SMART" id="SM00332">
    <property type="entry name" value="PP2Cc"/>
    <property type="match status" value="1"/>
</dbReference>
<evidence type="ECO:0000256" key="4">
    <source>
        <dbReference type="ARBA" id="ARBA00022723"/>
    </source>
</evidence>
<evidence type="ECO:0000256" key="5">
    <source>
        <dbReference type="ARBA" id="ARBA00022801"/>
    </source>
</evidence>
<dbReference type="Pfam" id="PF00481">
    <property type="entry name" value="PP2C"/>
    <property type="match status" value="1"/>
</dbReference>
<reference evidence="11" key="1">
    <citation type="submission" date="2023-05" db="EMBL/GenBank/DDBJ databases">
        <authorList>
            <person name="Huff M."/>
        </authorList>
    </citation>
    <scope>NUCLEOTIDE SEQUENCE</scope>
</reference>